<dbReference type="Gene3D" id="3.30.470.10">
    <property type="match status" value="1"/>
</dbReference>
<dbReference type="Pfam" id="PF01063">
    <property type="entry name" value="Aminotran_4"/>
    <property type="match status" value="1"/>
</dbReference>
<accession>A0ABP0EFI3</accession>
<dbReference type="EMBL" id="OZ004256">
    <property type="protein sequence ID" value="CAK7904565.1"/>
    <property type="molecule type" value="Genomic_DNA"/>
</dbReference>
<dbReference type="InterPro" id="IPR036038">
    <property type="entry name" value="Aminotransferase-like"/>
</dbReference>
<dbReference type="InterPro" id="IPR043131">
    <property type="entry name" value="BCAT-like_N"/>
</dbReference>
<dbReference type="Gene3D" id="3.20.10.10">
    <property type="entry name" value="D-amino Acid Aminotransferase, subunit A, domain 2"/>
    <property type="match status" value="1"/>
</dbReference>
<dbReference type="GO" id="GO:0016829">
    <property type="term" value="F:lyase activity"/>
    <property type="evidence" value="ECO:0007669"/>
    <property type="project" value="UniProtKB-KW"/>
</dbReference>
<keyword evidence="3" id="KW-1185">Reference proteome</keyword>
<dbReference type="Proteomes" id="UP001497600">
    <property type="component" value="Chromosome D"/>
</dbReference>
<sequence>MTDSSENERISLVANHLSQYISSEYNPGNVDFNILSTIRYDPNITKLPPLTVEDISMVNFFLLDEHYHRLLYTLRYFTAQEGQELQFEVTKEFLFEKLVDAIKASDLQVFQPMKVRLLVSLKGEITIELYEIPYRQNLLDGIVDSNISEPVVWDVRVDSKETLISPFTSFKTTHRAVYTDARERGIPGINPGREEVLLVNTSGQLMEGSITNVAVKRVSDGVWVTPVLTSGCLCGVMRNYLIREGYVEEDVIRASDVTPGSDVLLFNGIMGVVKGKVVERT</sequence>
<proteinExistence type="inferred from homology"/>
<dbReference type="PANTHER" id="PTHR42743:SF11">
    <property type="entry name" value="AMINODEOXYCHORISMATE LYASE"/>
    <property type="match status" value="1"/>
</dbReference>
<organism evidence="2 3">
    <name type="scientific">[Candida] anglica</name>
    <dbReference type="NCBI Taxonomy" id="148631"/>
    <lineage>
        <taxon>Eukaryota</taxon>
        <taxon>Fungi</taxon>
        <taxon>Dikarya</taxon>
        <taxon>Ascomycota</taxon>
        <taxon>Saccharomycotina</taxon>
        <taxon>Pichiomycetes</taxon>
        <taxon>Debaryomycetaceae</taxon>
        <taxon>Kurtzmaniella</taxon>
    </lineage>
</organism>
<dbReference type="InterPro" id="IPR043132">
    <property type="entry name" value="BCAT-like_C"/>
</dbReference>
<gene>
    <name evidence="2" type="primary">ABZ2</name>
    <name evidence="2" type="ORF">CAAN4_D10000</name>
</gene>
<comment type="similarity">
    <text evidence="1">Belongs to the class-IV pyridoxal-phosphate-dependent aminotransferase family.</text>
</comment>
<protein>
    <submittedName>
        <fullName evidence="2">Aminodeoxychorismate lyase</fullName>
    </submittedName>
</protein>
<dbReference type="PANTHER" id="PTHR42743">
    <property type="entry name" value="AMINO-ACID AMINOTRANSFERASE"/>
    <property type="match status" value="1"/>
</dbReference>
<name>A0ABP0EFI3_9ASCO</name>
<keyword evidence="2" id="KW-0456">Lyase</keyword>
<dbReference type="SUPFAM" id="SSF56752">
    <property type="entry name" value="D-aminoacid aminotransferase-like PLP-dependent enzymes"/>
    <property type="match status" value="1"/>
</dbReference>
<evidence type="ECO:0000313" key="3">
    <source>
        <dbReference type="Proteomes" id="UP001497600"/>
    </source>
</evidence>
<reference evidence="2 3" key="1">
    <citation type="submission" date="2024-01" db="EMBL/GenBank/DDBJ databases">
        <authorList>
            <consortium name="Genoscope - CEA"/>
            <person name="William W."/>
        </authorList>
    </citation>
    <scope>NUCLEOTIDE SEQUENCE [LARGE SCALE GENOMIC DNA]</scope>
    <source>
        <strain evidence="2 3">29B2s-10</strain>
    </source>
</reference>
<dbReference type="InterPro" id="IPR050571">
    <property type="entry name" value="Class-IV_PLP-Dep_Aminotrnsfr"/>
</dbReference>
<dbReference type="InterPro" id="IPR001544">
    <property type="entry name" value="Aminotrans_IV"/>
</dbReference>
<evidence type="ECO:0000256" key="1">
    <source>
        <dbReference type="ARBA" id="ARBA00009320"/>
    </source>
</evidence>
<evidence type="ECO:0000313" key="2">
    <source>
        <dbReference type="EMBL" id="CAK7904565.1"/>
    </source>
</evidence>